<comment type="catalytic activity">
    <reaction evidence="9">
        <text>a 2,3-saturated acyl-[ACP] + NAD(+) = a (2E)-enoyl-[ACP] + NADH + H(+)</text>
        <dbReference type="Rhea" id="RHEA:10240"/>
        <dbReference type="Rhea" id="RHEA-COMP:9925"/>
        <dbReference type="Rhea" id="RHEA-COMP:9926"/>
        <dbReference type="ChEBI" id="CHEBI:15378"/>
        <dbReference type="ChEBI" id="CHEBI:57540"/>
        <dbReference type="ChEBI" id="CHEBI:57945"/>
        <dbReference type="ChEBI" id="CHEBI:78784"/>
        <dbReference type="ChEBI" id="CHEBI:78785"/>
        <dbReference type="EC" id="1.3.1.9"/>
    </reaction>
</comment>
<dbReference type="InterPro" id="IPR014358">
    <property type="entry name" value="Enoyl-ACP_Rdtase_NADH"/>
</dbReference>
<evidence type="ECO:0000256" key="2">
    <source>
        <dbReference type="ARBA" id="ARBA00009233"/>
    </source>
</evidence>
<keyword evidence="6" id="KW-0560">Oxidoreductase</keyword>
<dbReference type="InterPro" id="IPR002347">
    <property type="entry name" value="SDR_fam"/>
</dbReference>
<keyword evidence="8" id="KW-0275">Fatty acid biosynthesis</keyword>
<dbReference type="InterPro" id="IPR036291">
    <property type="entry name" value="NAD(P)-bd_dom_sf"/>
</dbReference>
<dbReference type="PANTHER" id="PTHR43159:SF2">
    <property type="entry name" value="ENOYL-[ACYL-CARRIER-PROTEIN] REDUCTASE [NADH], CHLOROPLASTIC"/>
    <property type="match status" value="1"/>
</dbReference>
<proteinExistence type="inferred from homology"/>
<keyword evidence="7" id="KW-0443">Lipid metabolism</keyword>
<keyword evidence="4" id="KW-0444">Lipid biosynthesis</keyword>
<evidence type="ECO:0000256" key="4">
    <source>
        <dbReference type="ARBA" id="ARBA00022516"/>
    </source>
</evidence>
<evidence type="ECO:0000256" key="9">
    <source>
        <dbReference type="ARBA" id="ARBA00048572"/>
    </source>
</evidence>
<gene>
    <name evidence="10" type="ORF">G4V63_19795</name>
</gene>
<evidence type="ECO:0000256" key="8">
    <source>
        <dbReference type="ARBA" id="ARBA00023160"/>
    </source>
</evidence>
<dbReference type="EC" id="1.3.1.9" evidence="3"/>
<evidence type="ECO:0000256" key="1">
    <source>
        <dbReference type="ARBA" id="ARBA00005194"/>
    </source>
</evidence>
<dbReference type="SUPFAM" id="SSF51735">
    <property type="entry name" value="NAD(P)-binding Rossmann-fold domains"/>
    <property type="match status" value="1"/>
</dbReference>
<sequence>MIPVFPDSKVALKGKKGLIVGIANDQSIAWGCAKAFRALGADLAVTYLNDRAKKHVEPLAQALEAPIFMPMDVMVEGQTEQVFERIEKEWGQLDFLLHSIAFSPKETLHGRVVDVSRDGFLKTMDVSCWSFMRMAHLAEPLMKNGGTMFTMTYYGSQMVV</sequence>
<comment type="caution">
    <text evidence="10">The sequence shown here is derived from an EMBL/GenBank/DDBJ whole genome shotgun (WGS) entry which is preliminary data.</text>
</comment>
<dbReference type="PANTHER" id="PTHR43159">
    <property type="entry name" value="ENOYL-[ACYL-CARRIER-PROTEIN] REDUCTASE"/>
    <property type="match status" value="1"/>
</dbReference>
<dbReference type="UniPathway" id="UPA00094"/>
<dbReference type="Gene3D" id="3.40.50.720">
    <property type="entry name" value="NAD(P)-binding Rossmann-like Domain"/>
    <property type="match status" value="1"/>
</dbReference>
<dbReference type="Pfam" id="PF13561">
    <property type="entry name" value="adh_short_C2"/>
    <property type="match status" value="1"/>
</dbReference>
<dbReference type="EMBL" id="JAAMRR010001011">
    <property type="protein sequence ID" value="NGX97361.1"/>
    <property type="molecule type" value="Genomic_DNA"/>
</dbReference>
<protein>
    <recommendedName>
        <fullName evidence="3">enoyl-[acyl-carrier-protein] reductase (NADH)</fullName>
        <ecNumber evidence="3">1.3.1.9</ecNumber>
    </recommendedName>
</protein>
<evidence type="ECO:0000313" key="10">
    <source>
        <dbReference type="EMBL" id="NGX97361.1"/>
    </source>
</evidence>
<evidence type="ECO:0000313" key="11">
    <source>
        <dbReference type="Proteomes" id="UP000480266"/>
    </source>
</evidence>
<comment type="similarity">
    <text evidence="2">Belongs to the short-chain dehydrogenases/reductases (SDR) family. FabI subfamily.</text>
</comment>
<accession>A0A7C9RI01</accession>
<evidence type="ECO:0000256" key="6">
    <source>
        <dbReference type="ARBA" id="ARBA00023002"/>
    </source>
</evidence>
<organism evidence="10 11">
    <name type="scientific">Candidatus Afipia apatlaquensis</name>
    <dbReference type="NCBI Taxonomy" id="2712852"/>
    <lineage>
        <taxon>Bacteria</taxon>
        <taxon>Pseudomonadati</taxon>
        <taxon>Pseudomonadota</taxon>
        <taxon>Alphaproteobacteria</taxon>
        <taxon>Hyphomicrobiales</taxon>
        <taxon>Nitrobacteraceae</taxon>
        <taxon>Afipia</taxon>
    </lineage>
</organism>
<dbReference type="Proteomes" id="UP000480266">
    <property type="component" value="Unassembled WGS sequence"/>
</dbReference>
<comment type="pathway">
    <text evidence="1">Lipid metabolism; fatty acid biosynthesis.</text>
</comment>
<keyword evidence="11" id="KW-1185">Reference proteome</keyword>
<dbReference type="GO" id="GO:0004318">
    <property type="term" value="F:enoyl-[acyl-carrier-protein] reductase (NADH) activity"/>
    <property type="evidence" value="ECO:0007669"/>
    <property type="project" value="UniProtKB-EC"/>
</dbReference>
<reference evidence="10" key="1">
    <citation type="submission" date="2020-02" db="EMBL/GenBank/DDBJ databases">
        <title>Draft genome sequence of Candidatus Afipia apatlaquensis IBT-C3, a potential strain for decolorization of textile dyes.</title>
        <authorList>
            <person name="Sanchez-Reyes A."/>
            <person name="Breton-Deval L."/>
            <person name="Mangelson H."/>
            <person name="Sanchez-Flores A."/>
        </authorList>
    </citation>
    <scope>NUCLEOTIDE SEQUENCE [LARGE SCALE GENOMIC DNA]</scope>
    <source>
        <strain evidence="10">IBT-C3</strain>
    </source>
</reference>
<evidence type="ECO:0000256" key="7">
    <source>
        <dbReference type="ARBA" id="ARBA00023098"/>
    </source>
</evidence>
<name>A0A7C9RI01_9BRAD</name>
<keyword evidence="5" id="KW-0276">Fatty acid metabolism</keyword>
<dbReference type="AlphaFoldDB" id="A0A7C9RI01"/>
<dbReference type="GO" id="GO:0006633">
    <property type="term" value="P:fatty acid biosynthetic process"/>
    <property type="evidence" value="ECO:0007669"/>
    <property type="project" value="UniProtKB-UniPathway"/>
</dbReference>
<evidence type="ECO:0000256" key="3">
    <source>
        <dbReference type="ARBA" id="ARBA00012996"/>
    </source>
</evidence>
<evidence type="ECO:0000256" key="5">
    <source>
        <dbReference type="ARBA" id="ARBA00022832"/>
    </source>
</evidence>
<feature type="non-terminal residue" evidence="10">
    <location>
        <position position="160"/>
    </location>
</feature>